<evidence type="ECO:0000259" key="1">
    <source>
        <dbReference type="PROSITE" id="PS50060"/>
    </source>
</evidence>
<dbReference type="AlphaFoldDB" id="A0A8S9YEF9"/>
<accession>A0A8S9YEF9</accession>
<dbReference type="Proteomes" id="UP000822476">
    <property type="component" value="Unassembled WGS sequence"/>
</dbReference>
<name>A0A8S9YEF9_9TREM</name>
<organism evidence="2 3">
    <name type="scientific">Paragonimus skrjabini miyazakii</name>
    <dbReference type="NCBI Taxonomy" id="59628"/>
    <lineage>
        <taxon>Eukaryota</taxon>
        <taxon>Metazoa</taxon>
        <taxon>Spiralia</taxon>
        <taxon>Lophotrochozoa</taxon>
        <taxon>Platyhelminthes</taxon>
        <taxon>Trematoda</taxon>
        <taxon>Digenea</taxon>
        <taxon>Plagiorchiida</taxon>
        <taxon>Troglotremata</taxon>
        <taxon>Troglotrematidae</taxon>
        <taxon>Paragonimus</taxon>
    </lineage>
</organism>
<proteinExistence type="predicted"/>
<comment type="caution">
    <text evidence="2">The sequence shown here is derived from an EMBL/GenBank/DDBJ whole genome shotgun (WGS) entry which is preliminary data.</text>
</comment>
<evidence type="ECO:0000313" key="3">
    <source>
        <dbReference type="Proteomes" id="UP000822476"/>
    </source>
</evidence>
<dbReference type="PROSITE" id="PS50060">
    <property type="entry name" value="MAM_2"/>
    <property type="match status" value="2"/>
</dbReference>
<sequence>MYSTVTRFCRLSACFGHSRRSVSRDFTGAYGHKLDRAPHRPSVLDCNFTAITSTCNWANDHNNWPANWQVVTNAVGLSNAVCLDVRASPEAFSQSKELTARMFGPLVKSGIHLRCLRFYYMFQVPRGLLEQRHVGLVQLTPRLTLLRRQMGQPDDLRLLDCNFEDPDEEFCFWQGDPRNQGAKWKRDVIGSDQVACLKPFSLSSRYTSVRSHSLSPGSLNGRLWSENVVSLSLSAVDQKLDTLPKCLRFQYLIDLEPANQLVGVIHRPTYSLSLLRHSSGQLTRNGRQRSRLQSVDPVNCTYDNGDFCGWTDDPRDVLAWWEVVPMPTSHTQIACLVASTELGAQNADLLVKGEGSARLWSGQIRDKGTGNNFLQCIRFVYQISDVSLPGARSEIPQQWQYSTPPFACSFENQHMCGWMPDPRDGGAQWNVQSVRYKTTTDMAVCLTPSSVSSLESFGGEIDDNRSDNPALNGRLWSRTYRPKQQLYRCLSLAYYVSHGVLSSADLLSQWKLSILRHSSGSCESRNQNPDGTSVRVSCSSDVLWRTSPSEISDSPIWIATSIELPDSGADFKCMSYGYRHQDRITVSYLCKRTCMVYSCRNPSPHLDAMNVAITCSSAVLWRRSMPSSFGSGNFELGTSWESVLIDLHFRDSLDFKLMHSLETRCDRSDRDHM</sequence>
<evidence type="ECO:0000313" key="2">
    <source>
        <dbReference type="EMBL" id="KAF7233478.1"/>
    </source>
</evidence>
<feature type="domain" description="MAM" evidence="1">
    <location>
        <begin position="406"/>
        <end position="617"/>
    </location>
</feature>
<gene>
    <name evidence="2" type="ORF">EG68_11218</name>
</gene>
<reference evidence="2" key="1">
    <citation type="submission" date="2019-07" db="EMBL/GenBank/DDBJ databases">
        <title>Annotation for the trematode Paragonimus miyazaki's.</title>
        <authorList>
            <person name="Choi Y.-J."/>
        </authorList>
    </citation>
    <scope>NUCLEOTIDE SEQUENCE</scope>
    <source>
        <strain evidence="2">Japan</strain>
    </source>
</reference>
<dbReference type="OrthoDB" id="6288645at2759"/>
<dbReference type="Gene3D" id="2.60.120.200">
    <property type="match status" value="1"/>
</dbReference>
<protein>
    <recommendedName>
        <fullName evidence="1">MAM domain-containing protein</fullName>
    </recommendedName>
</protein>
<feature type="domain" description="MAM" evidence="1">
    <location>
        <begin position="159"/>
        <end position="253"/>
    </location>
</feature>
<keyword evidence="3" id="KW-1185">Reference proteome</keyword>
<dbReference type="InterPro" id="IPR000998">
    <property type="entry name" value="MAM_dom"/>
</dbReference>
<dbReference type="GO" id="GO:0016020">
    <property type="term" value="C:membrane"/>
    <property type="evidence" value="ECO:0007669"/>
    <property type="project" value="InterPro"/>
</dbReference>
<dbReference type="EMBL" id="JTDE01021047">
    <property type="protein sequence ID" value="KAF7233478.1"/>
    <property type="molecule type" value="Genomic_DNA"/>
</dbReference>